<protein>
    <submittedName>
        <fullName evidence="1">Uncharacterized protein</fullName>
    </submittedName>
</protein>
<evidence type="ECO:0000313" key="1">
    <source>
        <dbReference type="EMBL" id="OGH85679.1"/>
    </source>
</evidence>
<evidence type="ECO:0000313" key="2">
    <source>
        <dbReference type="Proteomes" id="UP000178349"/>
    </source>
</evidence>
<dbReference type="EMBL" id="MFQW01000038">
    <property type="protein sequence ID" value="OGH85679.1"/>
    <property type="molecule type" value="Genomic_DNA"/>
</dbReference>
<accession>A0A1F6NP88</accession>
<proteinExistence type="predicted"/>
<reference evidence="1 2" key="1">
    <citation type="journal article" date="2016" name="Nat. Commun.">
        <title>Thousands of microbial genomes shed light on interconnected biogeochemical processes in an aquifer system.</title>
        <authorList>
            <person name="Anantharaman K."/>
            <person name="Brown C.T."/>
            <person name="Hug L.A."/>
            <person name="Sharon I."/>
            <person name="Castelle C.J."/>
            <person name="Probst A.J."/>
            <person name="Thomas B.C."/>
            <person name="Singh A."/>
            <person name="Wilkins M.J."/>
            <person name="Karaoz U."/>
            <person name="Brodie E.L."/>
            <person name="Williams K.H."/>
            <person name="Hubbard S.S."/>
            <person name="Banfield J.F."/>
        </authorList>
    </citation>
    <scope>NUCLEOTIDE SEQUENCE [LARGE SCALE GENOMIC DNA]</scope>
</reference>
<gene>
    <name evidence="1" type="ORF">A2493_02810</name>
</gene>
<name>A0A1F6NP88_9BACT</name>
<dbReference type="AlphaFoldDB" id="A0A1F6NP88"/>
<dbReference type="Proteomes" id="UP000178349">
    <property type="component" value="Unassembled WGS sequence"/>
</dbReference>
<organism evidence="1 2">
    <name type="scientific">Candidatus Magasanikbacteria bacterium RIFOXYC12_FULL_33_11</name>
    <dbReference type="NCBI Taxonomy" id="1798701"/>
    <lineage>
        <taxon>Bacteria</taxon>
        <taxon>Candidatus Magasanikiibacteriota</taxon>
    </lineage>
</organism>
<sequence>MYQLPKKWCDSNEHKKVIVSIKVIYKSILKNFGNLWILFMIAYKYTKKDVQKIPIKRLYIVI</sequence>
<comment type="caution">
    <text evidence="1">The sequence shown here is derived from an EMBL/GenBank/DDBJ whole genome shotgun (WGS) entry which is preliminary data.</text>
</comment>